<dbReference type="CDD" id="cd04911">
    <property type="entry name" value="ACT_AKiii-YclM-BS_1"/>
    <property type="match status" value="1"/>
</dbReference>
<dbReference type="RefSeq" id="WP_055257404.1">
    <property type="nucleotide sequence ID" value="NZ_CABIXL010000002.1"/>
</dbReference>
<keyword evidence="10" id="KW-0220">Diaminopimelate biosynthesis</keyword>
<comment type="pathway">
    <text evidence="2 14">Amino-acid biosynthesis; L-lysine biosynthesis via DAP pathway; (S)-tetrahydrodipicolinate from L-aspartate: step 1/4.</text>
</comment>
<dbReference type="InterPro" id="IPR001341">
    <property type="entry name" value="Asp_kinase"/>
</dbReference>
<evidence type="ECO:0000256" key="1">
    <source>
        <dbReference type="ARBA" id="ARBA00003121"/>
    </source>
</evidence>
<dbReference type="NCBIfam" id="NF006540">
    <property type="entry name" value="PRK09034.1"/>
    <property type="match status" value="1"/>
</dbReference>
<evidence type="ECO:0000256" key="7">
    <source>
        <dbReference type="ARBA" id="ARBA00022741"/>
    </source>
</evidence>
<keyword evidence="7" id="KW-0547">Nucleotide-binding</keyword>
<keyword evidence="17" id="KW-1185">Reference proteome</keyword>
<keyword evidence="11" id="KW-0457">Lysine biosynthesis</keyword>
<dbReference type="InterPro" id="IPR001048">
    <property type="entry name" value="Asp/Glu/Uridylate_kinase"/>
</dbReference>
<evidence type="ECO:0000256" key="9">
    <source>
        <dbReference type="ARBA" id="ARBA00022840"/>
    </source>
</evidence>
<evidence type="ECO:0000256" key="10">
    <source>
        <dbReference type="ARBA" id="ARBA00022915"/>
    </source>
</evidence>
<name>A0ABP2AT23_SARVE</name>
<dbReference type="EC" id="2.7.2.4" evidence="13"/>
<gene>
    <name evidence="16" type="primary">thrA</name>
    <name evidence="16" type="ORF">ERS852473_00510</name>
</gene>
<sequence length="439" mass="48694">MNEIIVTKFGGSSLASAQQFKKVKDIILANPNRKFVVPSAPGKRNSKDYKITDVLYLCYAHIKSGVPFDDIFKLIEERYLNIIDELQIDINLKPYLKTIKEKIESGASADYIASRGEYLNGLILSKYIGFDFVDAADIIVFDEDRSYNRAKTREKINKLLSNRENVVIPGFYGANEEGDIITFSRGGSDITGSIISSGINANLYENWTDVSGFLMADPRIVKAPKTIETISYKELRELSYMGASVLHEEAIFPVREKNIPIRIKNTNRPNDPGTLIVDELSKDSKALSVTGIAGRKDFTVISIYKALMNSELGFCRKVLSILENKGVSFENMPAGIDTVCLVIDSSKLNNKLNEIVDEIKMQCNPDSIEVNPNMSVIATVGRGMAKTPGIAAKIFNAVYEANINIKMIDQGSSEMNILIGIDNSDFEKATNAIYNAFVK</sequence>
<evidence type="ECO:0000256" key="8">
    <source>
        <dbReference type="ARBA" id="ARBA00022777"/>
    </source>
</evidence>
<dbReference type="Pfam" id="PF00696">
    <property type="entry name" value="AA_kinase"/>
    <property type="match status" value="1"/>
</dbReference>
<evidence type="ECO:0000256" key="4">
    <source>
        <dbReference type="ARBA" id="ARBA00005139"/>
    </source>
</evidence>
<keyword evidence="14" id="KW-0028">Amino-acid biosynthesis</keyword>
<dbReference type="PANTHER" id="PTHR21499">
    <property type="entry name" value="ASPARTATE KINASE"/>
    <property type="match status" value="1"/>
</dbReference>
<dbReference type="PIRSF" id="PIRSF000726">
    <property type="entry name" value="Asp_kin"/>
    <property type="match status" value="1"/>
</dbReference>
<evidence type="ECO:0000256" key="5">
    <source>
        <dbReference type="ARBA" id="ARBA00010122"/>
    </source>
</evidence>
<evidence type="ECO:0000259" key="15">
    <source>
        <dbReference type="PROSITE" id="PS51671"/>
    </source>
</evidence>
<dbReference type="PROSITE" id="PS00324">
    <property type="entry name" value="ASPARTOKINASE"/>
    <property type="match status" value="1"/>
</dbReference>
<comment type="pathway">
    <text evidence="3 14">Amino-acid biosynthesis; L-methionine biosynthesis via de novo pathway; L-homoserine from L-aspartate: step 1/3.</text>
</comment>
<organism evidence="16 17">
    <name type="scientific">Sarcina ventriculi</name>
    <name type="common">Clostridium ventriculi</name>
    <dbReference type="NCBI Taxonomy" id="1267"/>
    <lineage>
        <taxon>Bacteria</taxon>
        <taxon>Bacillati</taxon>
        <taxon>Bacillota</taxon>
        <taxon>Clostridia</taxon>
        <taxon>Eubacteriales</taxon>
        <taxon>Clostridiaceae</taxon>
        <taxon>Sarcina</taxon>
    </lineage>
</organism>
<evidence type="ECO:0000313" key="16">
    <source>
        <dbReference type="EMBL" id="CUN57129.1"/>
    </source>
</evidence>
<keyword evidence="6 13" id="KW-0808">Transferase</keyword>
<evidence type="ECO:0000256" key="14">
    <source>
        <dbReference type="RuleBase" id="RU004249"/>
    </source>
</evidence>
<keyword evidence="8 13" id="KW-0418">Kinase</keyword>
<dbReference type="Gene3D" id="3.30.2130.10">
    <property type="entry name" value="VC0802-like"/>
    <property type="match status" value="1"/>
</dbReference>
<comment type="catalytic activity">
    <reaction evidence="12 13">
        <text>L-aspartate + ATP = 4-phospho-L-aspartate + ADP</text>
        <dbReference type="Rhea" id="RHEA:23776"/>
        <dbReference type="ChEBI" id="CHEBI:29991"/>
        <dbReference type="ChEBI" id="CHEBI:30616"/>
        <dbReference type="ChEBI" id="CHEBI:57535"/>
        <dbReference type="ChEBI" id="CHEBI:456216"/>
        <dbReference type="EC" id="2.7.2.4"/>
    </reaction>
</comment>
<comment type="pathway">
    <text evidence="4 14">Amino-acid biosynthesis; L-threonine biosynthesis; L-threonine from L-aspartate: step 1/5.</text>
</comment>
<reference evidence="16 17" key="1">
    <citation type="submission" date="2015-09" db="EMBL/GenBank/DDBJ databases">
        <authorList>
            <consortium name="Pathogen Informatics"/>
            <person name="Wu L."/>
            <person name="Ma J."/>
        </authorList>
    </citation>
    <scope>NUCLEOTIDE SEQUENCE [LARGE SCALE GENOMIC DNA]</scope>
    <source>
        <strain evidence="16 17">2789STDY5834858</strain>
    </source>
</reference>
<dbReference type="InterPro" id="IPR005260">
    <property type="entry name" value="Asp_kin_monofn"/>
</dbReference>
<dbReference type="PROSITE" id="PS51671">
    <property type="entry name" value="ACT"/>
    <property type="match status" value="1"/>
</dbReference>
<keyword evidence="9" id="KW-0067">ATP-binding</keyword>
<dbReference type="InterPro" id="IPR002912">
    <property type="entry name" value="ACT_dom"/>
</dbReference>
<evidence type="ECO:0000256" key="2">
    <source>
        <dbReference type="ARBA" id="ARBA00004766"/>
    </source>
</evidence>
<dbReference type="Pfam" id="PF22468">
    <property type="entry name" value="ACT_9"/>
    <property type="match status" value="1"/>
</dbReference>
<evidence type="ECO:0000256" key="13">
    <source>
        <dbReference type="RuleBase" id="RU003448"/>
    </source>
</evidence>
<dbReference type="InterPro" id="IPR054352">
    <property type="entry name" value="ACT_Aspartokinase"/>
</dbReference>
<protein>
    <recommendedName>
        <fullName evidence="13">Aspartokinase</fullName>
        <ecNumber evidence="13">2.7.2.4</ecNumber>
    </recommendedName>
</protein>
<evidence type="ECO:0000256" key="6">
    <source>
        <dbReference type="ARBA" id="ARBA00022679"/>
    </source>
</evidence>
<evidence type="ECO:0000313" key="17">
    <source>
        <dbReference type="Proteomes" id="UP000095488"/>
    </source>
</evidence>
<evidence type="ECO:0000256" key="3">
    <source>
        <dbReference type="ARBA" id="ARBA00004986"/>
    </source>
</evidence>
<dbReference type="NCBIfam" id="TIGR00657">
    <property type="entry name" value="asp_kinases"/>
    <property type="match status" value="1"/>
</dbReference>
<dbReference type="PANTHER" id="PTHR21499:SF67">
    <property type="entry name" value="ASPARTOKINASE 3"/>
    <property type="match status" value="1"/>
</dbReference>
<proteinExistence type="inferred from homology"/>
<comment type="function">
    <text evidence="1">Catalyzes the phosphorylation of the beta-carboxyl group of aspartic acid with ATP to yield 4-phospho-L-aspartate, which is involved in the branched biosynthetic pathway leading to the biosynthesis of amino acids threonine, isoleucine and methionine.</text>
</comment>
<accession>A0ABP2AT23</accession>
<dbReference type="Proteomes" id="UP000095488">
    <property type="component" value="Unassembled WGS sequence"/>
</dbReference>
<evidence type="ECO:0000256" key="11">
    <source>
        <dbReference type="ARBA" id="ARBA00023154"/>
    </source>
</evidence>
<dbReference type="Gene3D" id="3.40.1160.10">
    <property type="entry name" value="Acetylglutamate kinase-like"/>
    <property type="match status" value="1"/>
</dbReference>
<dbReference type="InterPro" id="IPR045865">
    <property type="entry name" value="ACT-like_dom_sf"/>
</dbReference>
<dbReference type="InterPro" id="IPR036393">
    <property type="entry name" value="AceGlu_kinase-like_sf"/>
</dbReference>
<dbReference type="InterPro" id="IPR018042">
    <property type="entry name" value="Aspartate_kinase_CS"/>
</dbReference>
<evidence type="ECO:0000256" key="12">
    <source>
        <dbReference type="ARBA" id="ARBA00047872"/>
    </source>
</evidence>
<dbReference type="SUPFAM" id="SSF53633">
    <property type="entry name" value="Carbamate kinase-like"/>
    <property type="match status" value="1"/>
</dbReference>
<dbReference type="EMBL" id="CYZR01000002">
    <property type="protein sequence ID" value="CUN57129.1"/>
    <property type="molecule type" value="Genomic_DNA"/>
</dbReference>
<dbReference type="SUPFAM" id="SSF55021">
    <property type="entry name" value="ACT-like"/>
    <property type="match status" value="2"/>
</dbReference>
<comment type="caution">
    <text evidence="16">The sequence shown here is derived from an EMBL/GenBank/DDBJ whole genome shotgun (WGS) entry which is preliminary data.</text>
</comment>
<comment type="similarity">
    <text evidence="5 13">Belongs to the aspartokinase family.</text>
</comment>
<feature type="domain" description="ACT" evidence="15">
    <location>
        <begin position="379"/>
        <end position="439"/>
    </location>
</feature>